<dbReference type="EMBL" id="CP000851">
    <property type="protein sequence ID" value="ABV87126.1"/>
    <property type="molecule type" value="Genomic_DNA"/>
</dbReference>
<dbReference type="AlphaFoldDB" id="A8H3I9"/>
<feature type="domain" description="Methyltransferase type 11" evidence="3">
    <location>
        <begin position="48"/>
        <end position="136"/>
    </location>
</feature>
<dbReference type="STRING" id="398579.Spea_1803"/>
<evidence type="ECO:0000313" key="5">
    <source>
        <dbReference type="Proteomes" id="UP000002608"/>
    </source>
</evidence>
<keyword evidence="5" id="KW-1185">Reference proteome</keyword>
<dbReference type="InterPro" id="IPR013216">
    <property type="entry name" value="Methyltransf_11"/>
</dbReference>
<keyword evidence="1 4" id="KW-0489">Methyltransferase</keyword>
<gene>
    <name evidence="4" type="ordered locus">Spea_1803</name>
</gene>
<evidence type="ECO:0000256" key="1">
    <source>
        <dbReference type="ARBA" id="ARBA00022603"/>
    </source>
</evidence>
<dbReference type="InterPro" id="IPR029063">
    <property type="entry name" value="SAM-dependent_MTases_sf"/>
</dbReference>
<organism evidence="4 5">
    <name type="scientific">Shewanella pealeana (strain ATCC 700345 / ANG-SQ1)</name>
    <dbReference type="NCBI Taxonomy" id="398579"/>
    <lineage>
        <taxon>Bacteria</taxon>
        <taxon>Pseudomonadati</taxon>
        <taxon>Pseudomonadota</taxon>
        <taxon>Gammaproteobacteria</taxon>
        <taxon>Alteromonadales</taxon>
        <taxon>Shewanellaceae</taxon>
        <taxon>Shewanella</taxon>
    </lineage>
</organism>
<sequence length="256" mass="28305">MNTGSENLSLEVAERFSAAAAHYHSYDVLQQQTAKRLLAQMTPGTRLLDIGAGPGTDFSQFEHVNQVFCLDIADGMLRTLSSSFPEHAPICGDAQNLPIADGVIDSIYSNVALQWCQDLPQAVSEANRVLTQGGEFNMSIVAKDSLKQLVDLGFKVNSFIDEQELLACFNDDNWQLEVCKTLDVTVYFSDLRALLQSIKGVGASIVKQQQSANQPQVTLRGRKDWQALQLKAELNRAPEGLPLTYNISFIKARKKR</sequence>
<dbReference type="Proteomes" id="UP000002608">
    <property type="component" value="Chromosome"/>
</dbReference>
<reference evidence="4 5" key="1">
    <citation type="submission" date="2007-10" db="EMBL/GenBank/DDBJ databases">
        <title>Complete sequence of Shewanella pealeana ATCC 700345.</title>
        <authorList>
            <consortium name="US DOE Joint Genome Institute"/>
            <person name="Copeland A."/>
            <person name="Lucas S."/>
            <person name="Lapidus A."/>
            <person name="Barry K."/>
            <person name="Glavina del Rio T."/>
            <person name="Dalin E."/>
            <person name="Tice H."/>
            <person name="Pitluck S."/>
            <person name="Chertkov O."/>
            <person name="Brettin T."/>
            <person name="Bruce D."/>
            <person name="Detter J.C."/>
            <person name="Han C."/>
            <person name="Schmutz J."/>
            <person name="Larimer F."/>
            <person name="Land M."/>
            <person name="Hauser L."/>
            <person name="Kyrpides N."/>
            <person name="Kim E."/>
            <person name="Zhao J.-S.Z."/>
            <person name="Manno D."/>
            <person name="Hawari J."/>
            <person name="Richardson P."/>
        </authorList>
    </citation>
    <scope>NUCLEOTIDE SEQUENCE [LARGE SCALE GENOMIC DNA]</scope>
    <source>
        <strain evidence="5">ATCC 700345 / ANG-SQ1</strain>
    </source>
</reference>
<evidence type="ECO:0000256" key="2">
    <source>
        <dbReference type="ARBA" id="ARBA00022679"/>
    </source>
</evidence>
<dbReference type="OrthoDB" id="9760689at2"/>
<dbReference type="PANTHER" id="PTHR13090">
    <property type="entry name" value="ARGININE-HYDROXYLASE NDUFAF5, MITOCHONDRIAL"/>
    <property type="match status" value="1"/>
</dbReference>
<dbReference type="InterPro" id="IPR050602">
    <property type="entry name" value="Malonyl-ACP_OMT"/>
</dbReference>
<dbReference type="GO" id="GO:0032259">
    <property type="term" value="P:methylation"/>
    <property type="evidence" value="ECO:0007669"/>
    <property type="project" value="UniProtKB-KW"/>
</dbReference>
<dbReference type="RefSeq" id="WP_012155046.1">
    <property type="nucleotide sequence ID" value="NC_009901.1"/>
</dbReference>
<dbReference type="eggNOG" id="COG2226">
    <property type="taxonomic scope" value="Bacteria"/>
</dbReference>
<name>A8H3I9_SHEPA</name>
<dbReference type="HOGENOM" id="CLU_046586_2_2_6"/>
<dbReference type="PANTHER" id="PTHR13090:SF1">
    <property type="entry name" value="ARGININE-HYDROXYLASE NDUFAF5, MITOCHONDRIAL"/>
    <property type="match status" value="1"/>
</dbReference>
<dbReference type="CDD" id="cd02440">
    <property type="entry name" value="AdoMet_MTases"/>
    <property type="match status" value="1"/>
</dbReference>
<dbReference type="KEGG" id="spl:Spea_1803"/>
<accession>A8H3I9</accession>
<dbReference type="Gene3D" id="3.40.50.150">
    <property type="entry name" value="Vaccinia Virus protein VP39"/>
    <property type="match status" value="1"/>
</dbReference>
<protein>
    <submittedName>
        <fullName evidence="4">Methyltransferase type 11</fullName>
    </submittedName>
</protein>
<evidence type="ECO:0000313" key="4">
    <source>
        <dbReference type="EMBL" id="ABV87126.1"/>
    </source>
</evidence>
<proteinExistence type="predicted"/>
<dbReference type="GO" id="GO:0008757">
    <property type="term" value="F:S-adenosylmethionine-dependent methyltransferase activity"/>
    <property type="evidence" value="ECO:0007669"/>
    <property type="project" value="InterPro"/>
</dbReference>
<keyword evidence="2 4" id="KW-0808">Transferase</keyword>
<evidence type="ECO:0000259" key="3">
    <source>
        <dbReference type="Pfam" id="PF08241"/>
    </source>
</evidence>
<dbReference type="SUPFAM" id="SSF53335">
    <property type="entry name" value="S-adenosyl-L-methionine-dependent methyltransferases"/>
    <property type="match status" value="1"/>
</dbReference>
<dbReference type="Pfam" id="PF08241">
    <property type="entry name" value="Methyltransf_11"/>
    <property type="match status" value="1"/>
</dbReference>